<protein>
    <submittedName>
        <fullName evidence="1">Uncharacterized protein</fullName>
    </submittedName>
</protein>
<sequence>MAATIMAIVATQSLYVMRSSYARCIYIFRNAFNSRAGNIFNQRRLVVLFLVNSQEDVMAINTL</sequence>
<evidence type="ECO:0000313" key="1">
    <source>
        <dbReference type="EMBL" id="STV68565.1"/>
    </source>
</evidence>
<dbReference type="AlphaFoldDB" id="A0A378CEB2"/>
<evidence type="ECO:0000313" key="2">
    <source>
        <dbReference type="Proteomes" id="UP000255239"/>
    </source>
</evidence>
<gene>
    <name evidence="1" type="ORF">NCTC11679_04283</name>
</gene>
<name>A0A378CEB2_KLEPN</name>
<proteinExistence type="predicted"/>
<reference evidence="1 2" key="1">
    <citation type="submission" date="2018-06" db="EMBL/GenBank/DDBJ databases">
        <authorList>
            <consortium name="Pathogen Informatics"/>
            <person name="Doyle S."/>
        </authorList>
    </citation>
    <scope>NUCLEOTIDE SEQUENCE [LARGE SCALE GENOMIC DNA]</scope>
    <source>
        <strain evidence="1 2">NCTC11679</strain>
    </source>
</reference>
<accession>A0A378CEB2</accession>
<organism evidence="1 2">
    <name type="scientific">Klebsiella pneumoniae</name>
    <dbReference type="NCBI Taxonomy" id="573"/>
    <lineage>
        <taxon>Bacteria</taxon>
        <taxon>Pseudomonadati</taxon>
        <taxon>Pseudomonadota</taxon>
        <taxon>Gammaproteobacteria</taxon>
        <taxon>Enterobacterales</taxon>
        <taxon>Enterobacteriaceae</taxon>
        <taxon>Klebsiella/Raoultella group</taxon>
        <taxon>Klebsiella</taxon>
        <taxon>Klebsiella pneumoniae complex</taxon>
    </lineage>
</organism>
<dbReference type="Proteomes" id="UP000255239">
    <property type="component" value="Unassembled WGS sequence"/>
</dbReference>
<dbReference type="EMBL" id="UGMG01000001">
    <property type="protein sequence ID" value="STV68565.1"/>
    <property type="molecule type" value="Genomic_DNA"/>
</dbReference>